<reference evidence="4" key="1">
    <citation type="submission" date="1998-08" db="EMBL/GenBank/DDBJ databases">
        <title>Signal Peptide Selection derived cDNAs from Arabidopsis thaliana leaves and guard cells.</title>
        <authorList>
            <person name="Stracke R."/>
            <person name="Palme K."/>
        </authorList>
    </citation>
    <scope>NUCLEOTIDE SEQUENCE</scope>
</reference>
<evidence type="ECO:0000256" key="2">
    <source>
        <dbReference type="SAM" id="SignalP"/>
    </source>
</evidence>
<dbReference type="ExpressionAtlas" id="Q9SKJ8">
    <property type="expression patterns" value="baseline and differential"/>
</dbReference>
<dbReference type="PIR" id="C84649">
    <property type="entry name" value="C84649"/>
</dbReference>
<evidence type="ECO:0000313" key="3">
    <source>
        <dbReference type="EMBL" id="AAL50107.1"/>
    </source>
</evidence>
<feature type="region of interest" description="Disordered" evidence="1">
    <location>
        <begin position="55"/>
        <end position="95"/>
    </location>
</feature>
<sequence length="95" mass="10710">MTSTMVLFLLLLLVFPHMDKALGAHEESQKQGAEKTYHDARFTIPIKPKYIPKVIRPTPKDPPIPECLRKGTCSRLHLSPPPPQRSFKGTNEPGH</sequence>
<evidence type="ECO:0000313" key="4">
    <source>
        <dbReference type="EMBL" id="AAN60237.1"/>
    </source>
</evidence>
<keyword evidence="2" id="KW-0732">Signal</keyword>
<dbReference type="EMBL" id="AF083678">
    <property type="protein sequence ID" value="AAN60237.1"/>
    <property type="molecule type" value="mRNA"/>
</dbReference>
<organism evidence="3">
    <name type="scientific">Arabidopsis thaliana</name>
    <name type="common">Mouse-ear cress</name>
    <dbReference type="NCBI Taxonomy" id="3702"/>
    <lineage>
        <taxon>Eukaryota</taxon>
        <taxon>Viridiplantae</taxon>
        <taxon>Streptophyta</taxon>
        <taxon>Embryophyta</taxon>
        <taxon>Tracheophyta</taxon>
        <taxon>Spermatophyta</taxon>
        <taxon>Magnoliopsida</taxon>
        <taxon>eudicotyledons</taxon>
        <taxon>Gunneridae</taxon>
        <taxon>Pentapetalae</taxon>
        <taxon>rosids</taxon>
        <taxon>malvids</taxon>
        <taxon>Brassicales</taxon>
        <taxon>Brassicaceae</taxon>
        <taxon>Camelineae</taxon>
        <taxon>Arabidopsis</taxon>
    </lineage>
</organism>
<name>Q9SKJ8_ARATH</name>
<evidence type="ECO:0000256" key="1">
    <source>
        <dbReference type="SAM" id="MobiDB-lite"/>
    </source>
</evidence>
<feature type="chain" id="PRO_5010848254" evidence="2">
    <location>
        <begin position="24"/>
        <end position="95"/>
    </location>
</feature>
<accession>Q9SKJ8</accession>
<reference evidence="3" key="2">
    <citation type="submission" date="2001-12" db="EMBL/GenBank/DDBJ databases">
        <title>Arabidopsis cDNA clones.</title>
        <authorList>
            <person name="Cheuk R."/>
            <person name="Chen H."/>
            <person name="Kim C.J."/>
            <person name="Meyers M.C."/>
            <person name="Banh J."/>
            <person name="Bowser L."/>
            <person name="Carninci P."/>
            <person name="Chang E."/>
            <person name="Dale J.M."/>
            <person name="Goldsmith A.D."/>
            <person name="Hayashizaki Y."/>
            <person name="Ishida J."/>
            <person name="Jones T."/>
            <person name="Kamiya A."/>
            <person name="Karlin-Neumann G."/>
            <person name="Kawai J."/>
            <person name="Lam B."/>
            <person name="Lee J.M."/>
            <person name="Lin J."/>
            <person name="Miranda M."/>
            <person name="Narusaka M."/>
            <person name="Nguyen M."/>
            <person name="Onodera C.S."/>
            <person name="Palm C.J."/>
            <person name="Quach H.L."/>
            <person name="Sakurai T."/>
            <person name="Satou M."/>
            <person name="Seki M."/>
            <person name="Southwick A."/>
            <person name="Tang C.C."/>
            <person name="Toriumi M."/>
            <person name="Wu H.C."/>
            <person name="Yamada K."/>
            <person name="Yamamura Y."/>
            <person name="Yu G."/>
            <person name="Yu S."/>
            <person name="Shinozaki K."/>
            <person name="Davis R.W."/>
            <person name="Theologis A."/>
            <person name="Ecker J.R."/>
        </authorList>
    </citation>
    <scope>NUCLEOTIDE SEQUENCE</scope>
</reference>
<dbReference type="EMBL" id="AY070770">
    <property type="protein sequence ID" value="AAL50107.1"/>
    <property type="molecule type" value="mRNA"/>
</dbReference>
<protein>
    <submittedName>
        <fullName evidence="3">At2g25510/F13B15.17</fullName>
    </submittedName>
</protein>
<proteinExistence type="evidence at transcript level"/>
<dbReference type="AlphaFoldDB" id="Q9SKJ8"/>
<feature type="signal peptide" evidence="2">
    <location>
        <begin position="1"/>
        <end position="23"/>
    </location>
</feature>